<dbReference type="Proteomes" id="UP001150925">
    <property type="component" value="Unassembled WGS sequence"/>
</dbReference>
<dbReference type="PRINTS" id="PR00449">
    <property type="entry name" value="RASTRNSFRMNG"/>
</dbReference>
<keyword evidence="9" id="KW-0636">Prenylation</keyword>
<keyword evidence="12" id="KW-1185">Reference proteome</keyword>
<reference evidence="11" key="1">
    <citation type="submission" date="2022-07" db="EMBL/GenBank/DDBJ databases">
        <title>Phylogenomic reconstructions and comparative analyses of Kickxellomycotina fungi.</title>
        <authorList>
            <person name="Reynolds N.K."/>
            <person name="Stajich J.E."/>
            <person name="Barry K."/>
            <person name="Grigoriev I.V."/>
            <person name="Crous P."/>
            <person name="Smith M.E."/>
        </authorList>
    </citation>
    <scope>NUCLEOTIDE SEQUENCE</scope>
    <source>
        <strain evidence="11">RSA 1196</strain>
    </source>
</reference>
<dbReference type="Pfam" id="PF00071">
    <property type="entry name" value="Ras"/>
    <property type="match status" value="1"/>
</dbReference>
<evidence type="ECO:0000313" key="12">
    <source>
        <dbReference type="Proteomes" id="UP001150925"/>
    </source>
</evidence>
<dbReference type="SUPFAM" id="SSF52540">
    <property type="entry name" value="P-loop containing nucleoside triphosphate hydrolases"/>
    <property type="match status" value="1"/>
</dbReference>
<evidence type="ECO:0000256" key="3">
    <source>
        <dbReference type="ARBA" id="ARBA00022475"/>
    </source>
</evidence>
<name>A0A9W8AQ29_9FUNG</name>
<dbReference type="FunFam" id="3.40.50.300:FF:000080">
    <property type="entry name" value="Ras-like GTPase Ras1"/>
    <property type="match status" value="1"/>
</dbReference>
<dbReference type="SMART" id="SM00175">
    <property type="entry name" value="RAB"/>
    <property type="match status" value="1"/>
</dbReference>
<sequence length="201" mass="22568">MPTQPSYIPSEYKVVLLGAGGVGKSALTIRFVRSYFIEEYDPTIEDSYTKNCKVDGEEAFLDVLDSAGQEEYSVMREQYIQSGDGFLLVYSVTSRASFDEVRILMDQLLRIKGVSQAPVVIVGNKSDLGIQRQVTTEEGRQLAAEYQAMFMETSAKMRTNVSEAFHCVVRQIRHYRNSLSRSNSSTSTQSTTVPPPARIRR</sequence>
<dbReference type="InterPro" id="IPR020849">
    <property type="entry name" value="Small_GTPase_Ras-type"/>
</dbReference>
<keyword evidence="6" id="KW-0342">GTP-binding</keyword>
<keyword evidence="5" id="KW-0547">Nucleotide-binding</keyword>
<dbReference type="InterPro" id="IPR005225">
    <property type="entry name" value="Small_GTP-bd"/>
</dbReference>
<evidence type="ECO:0000256" key="2">
    <source>
        <dbReference type="ARBA" id="ARBA00008344"/>
    </source>
</evidence>
<keyword evidence="7" id="KW-0472">Membrane</keyword>
<dbReference type="SMART" id="SM00173">
    <property type="entry name" value="RAS"/>
    <property type="match status" value="1"/>
</dbReference>
<evidence type="ECO:0000256" key="5">
    <source>
        <dbReference type="ARBA" id="ARBA00022741"/>
    </source>
</evidence>
<evidence type="ECO:0000256" key="8">
    <source>
        <dbReference type="ARBA" id="ARBA00023288"/>
    </source>
</evidence>
<comment type="similarity">
    <text evidence="2">Belongs to the small GTPase superfamily. Ras family.</text>
</comment>
<dbReference type="GO" id="GO:0003924">
    <property type="term" value="F:GTPase activity"/>
    <property type="evidence" value="ECO:0007669"/>
    <property type="project" value="InterPro"/>
</dbReference>
<dbReference type="PROSITE" id="PS51420">
    <property type="entry name" value="RHO"/>
    <property type="match status" value="1"/>
</dbReference>
<evidence type="ECO:0000256" key="4">
    <source>
        <dbReference type="ARBA" id="ARBA00022481"/>
    </source>
</evidence>
<keyword evidence="8" id="KW-0449">Lipoprotein</keyword>
<dbReference type="EMBL" id="JANBPY010002177">
    <property type="protein sequence ID" value="KAJ1956169.1"/>
    <property type="molecule type" value="Genomic_DNA"/>
</dbReference>
<dbReference type="GO" id="GO:0005525">
    <property type="term" value="F:GTP binding"/>
    <property type="evidence" value="ECO:0007669"/>
    <property type="project" value="UniProtKB-KW"/>
</dbReference>
<dbReference type="OrthoDB" id="5976022at2759"/>
<organism evidence="11 12">
    <name type="scientific">Dispira parvispora</name>
    <dbReference type="NCBI Taxonomy" id="1520584"/>
    <lineage>
        <taxon>Eukaryota</taxon>
        <taxon>Fungi</taxon>
        <taxon>Fungi incertae sedis</taxon>
        <taxon>Zoopagomycota</taxon>
        <taxon>Kickxellomycotina</taxon>
        <taxon>Dimargaritomycetes</taxon>
        <taxon>Dimargaritales</taxon>
        <taxon>Dimargaritaceae</taxon>
        <taxon>Dispira</taxon>
    </lineage>
</organism>
<dbReference type="GO" id="GO:0007165">
    <property type="term" value="P:signal transduction"/>
    <property type="evidence" value="ECO:0007669"/>
    <property type="project" value="InterPro"/>
</dbReference>
<gene>
    <name evidence="11" type="primary">ras1_2</name>
    <name evidence="11" type="ORF">IWQ62_005366</name>
</gene>
<comment type="subcellular location">
    <subcellularLocation>
        <location evidence="1">Cell membrane</location>
        <topology evidence="1">Lipid-anchor</topology>
    </subcellularLocation>
</comment>
<protein>
    <submittedName>
        <fullName evidence="11">RAS1 protein</fullName>
    </submittedName>
</protein>
<feature type="compositionally biased region" description="Low complexity" evidence="10">
    <location>
        <begin position="178"/>
        <end position="192"/>
    </location>
</feature>
<dbReference type="InterPro" id="IPR027417">
    <property type="entry name" value="P-loop_NTPase"/>
</dbReference>
<keyword evidence="4" id="KW-0488">Methylation</keyword>
<dbReference type="PROSITE" id="PS51421">
    <property type="entry name" value="RAS"/>
    <property type="match status" value="1"/>
</dbReference>
<keyword evidence="3" id="KW-1003">Cell membrane</keyword>
<dbReference type="NCBIfam" id="TIGR00231">
    <property type="entry name" value="small_GTP"/>
    <property type="match status" value="1"/>
</dbReference>
<accession>A0A9W8AQ29</accession>
<proteinExistence type="inferred from homology"/>
<evidence type="ECO:0000256" key="1">
    <source>
        <dbReference type="ARBA" id="ARBA00004193"/>
    </source>
</evidence>
<dbReference type="SMART" id="SM00174">
    <property type="entry name" value="RHO"/>
    <property type="match status" value="1"/>
</dbReference>
<dbReference type="PROSITE" id="PS51419">
    <property type="entry name" value="RAB"/>
    <property type="match status" value="1"/>
</dbReference>
<feature type="region of interest" description="Disordered" evidence="10">
    <location>
        <begin position="178"/>
        <end position="201"/>
    </location>
</feature>
<feature type="non-terminal residue" evidence="11">
    <location>
        <position position="201"/>
    </location>
</feature>
<evidence type="ECO:0000313" key="11">
    <source>
        <dbReference type="EMBL" id="KAJ1956169.1"/>
    </source>
</evidence>
<dbReference type="GO" id="GO:0005886">
    <property type="term" value="C:plasma membrane"/>
    <property type="evidence" value="ECO:0007669"/>
    <property type="project" value="UniProtKB-SubCell"/>
</dbReference>
<evidence type="ECO:0000256" key="6">
    <source>
        <dbReference type="ARBA" id="ARBA00023134"/>
    </source>
</evidence>
<dbReference type="PANTHER" id="PTHR24070">
    <property type="entry name" value="RAS, DI-RAS, AND RHEB FAMILY MEMBERS OF SMALL GTPASE SUPERFAMILY"/>
    <property type="match status" value="1"/>
</dbReference>
<evidence type="ECO:0000256" key="9">
    <source>
        <dbReference type="ARBA" id="ARBA00023289"/>
    </source>
</evidence>
<dbReference type="CDD" id="cd00876">
    <property type="entry name" value="Ras"/>
    <property type="match status" value="1"/>
</dbReference>
<dbReference type="AlphaFoldDB" id="A0A9W8AQ29"/>
<dbReference type="Gene3D" id="3.40.50.300">
    <property type="entry name" value="P-loop containing nucleotide triphosphate hydrolases"/>
    <property type="match status" value="1"/>
</dbReference>
<dbReference type="InterPro" id="IPR001806">
    <property type="entry name" value="Small_GTPase"/>
</dbReference>
<comment type="caution">
    <text evidence="11">The sequence shown here is derived from an EMBL/GenBank/DDBJ whole genome shotgun (WGS) entry which is preliminary data.</text>
</comment>
<evidence type="ECO:0000256" key="10">
    <source>
        <dbReference type="SAM" id="MobiDB-lite"/>
    </source>
</evidence>
<evidence type="ECO:0000256" key="7">
    <source>
        <dbReference type="ARBA" id="ARBA00023136"/>
    </source>
</evidence>